<keyword evidence="1" id="KW-0732">Signal</keyword>
<protein>
    <recommendedName>
        <fullName evidence="4">SH3b domain-containing protein</fullName>
    </recommendedName>
</protein>
<comment type="caution">
    <text evidence="2">The sequence shown here is derived from an EMBL/GenBank/DDBJ whole genome shotgun (WGS) entry which is preliminary data.</text>
</comment>
<dbReference type="InterPro" id="IPR006311">
    <property type="entry name" value="TAT_signal"/>
</dbReference>
<dbReference type="OrthoDB" id="4305308at2"/>
<evidence type="ECO:0008006" key="4">
    <source>
        <dbReference type="Google" id="ProtNLM"/>
    </source>
</evidence>
<gene>
    <name evidence="2" type="ORF">PAI11_40510</name>
</gene>
<dbReference type="RefSeq" id="WP_007578679.1">
    <property type="nucleotide sequence ID" value="NZ_AGUD01000303.1"/>
</dbReference>
<keyword evidence="3" id="KW-1185">Reference proteome</keyword>
<evidence type="ECO:0000313" key="3">
    <source>
        <dbReference type="Proteomes" id="UP000005143"/>
    </source>
</evidence>
<dbReference type="AlphaFoldDB" id="H0EB26"/>
<evidence type="ECO:0000256" key="1">
    <source>
        <dbReference type="SAM" id="SignalP"/>
    </source>
</evidence>
<evidence type="ECO:0000313" key="2">
    <source>
        <dbReference type="EMBL" id="EHN09101.1"/>
    </source>
</evidence>
<organism evidence="2 3">
    <name type="scientific">Patulibacter medicamentivorans</name>
    <dbReference type="NCBI Taxonomy" id="1097667"/>
    <lineage>
        <taxon>Bacteria</taxon>
        <taxon>Bacillati</taxon>
        <taxon>Actinomycetota</taxon>
        <taxon>Thermoleophilia</taxon>
        <taxon>Solirubrobacterales</taxon>
        <taxon>Patulibacteraceae</taxon>
        <taxon>Patulibacter</taxon>
    </lineage>
</organism>
<dbReference type="EMBL" id="AGUD01000303">
    <property type="protein sequence ID" value="EHN09101.1"/>
    <property type="molecule type" value="Genomic_DNA"/>
</dbReference>
<feature type="signal peptide" evidence="1">
    <location>
        <begin position="1"/>
        <end position="27"/>
    </location>
</feature>
<dbReference type="PROSITE" id="PS51318">
    <property type="entry name" value="TAT"/>
    <property type="match status" value="1"/>
</dbReference>
<name>H0EB26_9ACTN</name>
<reference evidence="2 3" key="1">
    <citation type="journal article" date="2013" name="Biodegradation">
        <title>Quantitative proteomic analysis of ibuprofen-degrading Patulibacter sp. strain I11.</title>
        <authorList>
            <person name="Almeida B."/>
            <person name="Kjeldal H."/>
            <person name="Lolas I."/>
            <person name="Knudsen A.D."/>
            <person name="Carvalho G."/>
            <person name="Nielsen K.L."/>
            <person name="Barreto Crespo M.T."/>
            <person name="Stensballe A."/>
            <person name="Nielsen J.L."/>
        </authorList>
    </citation>
    <scope>NUCLEOTIDE SEQUENCE [LARGE SCALE GENOMIC DNA]</scope>
    <source>
        <strain evidence="2 3">I11</strain>
    </source>
</reference>
<accession>H0EB26</accession>
<sequence length="135" mass="14323">MSSIALSRRGHVALAVVAALAAAPAAALTLPATSQARCIDDDGTPCPPPNTIPAKVKVAKGWTLGVRARPSYGSTQIRQVRNGSYVRIICQKRTRSWVSGTYGRSNIWNKIIGGGWVSDAYVHTGTDGFATRRCA</sequence>
<feature type="chain" id="PRO_5039110526" description="SH3b domain-containing protein" evidence="1">
    <location>
        <begin position="28"/>
        <end position="135"/>
    </location>
</feature>
<proteinExistence type="predicted"/>
<dbReference type="Proteomes" id="UP000005143">
    <property type="component" value="Unassembled WGS sequence"/>
</dbReference>